<evidence type="ECO:0000313" key="4">
    <source>
        <dbReference type="Proteomes" id="UP000278886"/>
    </source>
</evidence>
<name>A0A387B4U6_9MICO</name>
<dbReference type="KEGG" id="lyd:D7I47_10750"/>
<dbReference type="CDD" id="cd00093">
    <property type="entry name" value="HTH_XRE"/>
    <property type="match status" value="1"/>
</dbReference>
<dbReference type="SUPFAM" id="SSF47413">
    <property type="entry name" value="lambda repressor-like DNA-binding domains"/>
    <property type="match status" value="1"/>
</dbReference>
<proteinExistence type="predicted"/>
<dbReference type="AlphaFoldDB" id="A0A387B4U6"/>
<dbReference type="PANTHER" id="PTHR46797">
    <property type="entry name" value="HTH-TYPE TRANSCRIPTIONAL REGULATOR"/>
    <property type="match status" value="1"/>
</dbReference>
<evidence type="ECO:0000313" key="3">
    <source>
        <dbReference type="EMBL" id="AYF98684.1"/>
    </source>
</evidence>
<protein>
    <submittedName>
        <fullName evidence="3">XRE family transcriptional regulator</fullName>
    </submittedName>
</protein>
<reference evidence="4" key="1">
    <citation type="submission" date="2018-09" db="EMBL/GenBank/DDBJ databases">
        <title>Genome sequencing of strain 2DFWR-13.</title>
        <authorList>
            <person name="Heo J."/>
            <person name="Kim S.-J."/>
            <person name="Kwon S.-W."/>
        </authorList>
    </citation>
    <scope>NUCLEOTIDE SEQUENCE [LARGE SCALE GENOMIC DNA]</scope>
    <source>
        <strain evidence="4">2DFWR-13</strain>
    </source>
</reference>
<feature type="domain" description="HTH cro/C1-type" evidence="2">
    <location>
        <begin position="18"/>
        <end position="72"/>
    </location>
</feature>
<keyword evidence="4" id="KW-1185">Reference proteome</keyword>
<dbReference type="GO" id="GO:0003677">
    <property type="term" value="F:DNA binding"/>
    <property type="evidence" value="ECO:0007669"/>
    <property type="project" value="UniProtKB-KW"/>
</dbReference>
<dbReference type="SMART" id="SM00530">
    <property type="entry name" value="HTH_XRE"/>
    <property type="match status" value="1"/>
</dbReference>
<dbReference type="OrthoDB" id="3255837at2"/>
<accession>A0A387B4U6</accession>
<dbReference type="EMBL" id="CP032630">
    <property type="protein sequence ID" value="AYF98684.1"/>
    <property type="molecule type" value="Genomic_DNA"/>
</dbReference>
<dbReference type="Gene3D" id="1.10.260.40">
    <property type="entry name" value="lambda repressor-like DNA-binding domains"/>
    <property type="match status" value="1"/>
</dbReference>
<dbReference type="RefSeq" id="WP_120763032.1">
    <property type="nucleotide sequence ID" value="NZ_CP032630.1"/>
</dbReference>
<dbReference type="Pfam" id="PF01381">
    <property type="entry name" value="HTH_3"/>
    <property type="match status" value="1"/>
</dbReference>
<organism evidence="3 4">
    <name type="scientific">Protaetiibacter intestinalis</name>
    <dbReference type="NCBI Taxonomy" id="2419774"/>
    <lineage>
        <taxon>Bacteria</taxon>
        <taxon>Bacillati</taxon>
        <taxon>Actinomycetota</taxon>
        <taxon>Actinomycetes</taxon>
        <taxon>Micrococcales</taxon>
        <taxon>Microbacteriaceae</taxon>
        <taxon>Protaetiibacter</taxon>
    </lineage>
</organism>
<dbReference type="InterPro" id="IPR050807">
    <property type="entry name" value="TransReg_Diox_bact_type"/>
</dbReference>
<dbReference type="GO" id="GO:0005829">
    <property type="term" value="C:cytosol"/>
    <property type="evidence" value="ECO:0007669"/>
    <property type="project" value="TreeGrafter"/>
</dbReference>
<dbReference type="GO" id="GO:0003700">
    <property type="term" value="F:DNA-binding transcription factor activity"/>
    <property type="evidence" value="ECO:0007669"/>
    <property type="project" value="TreeGrafter"/>
</dbReference>
<evidence type="ECO:0000259" key="2">
    <source>
        <dbReference type="PROSITE" id="PS50943"/>
    </source>
</evidence>
<keyword evidence="1" id="KW-0238">DNA-binding</keyword>
<sequence length="82" mass="8882">MSQHSTRLRSPADFGLAVQQARLARGLSQTELAAELGLTQSAISEIENGKGTIYLRRLLTLARATGLEFAATWEEPDDAPRG</sequence>
<evidence type="ECO:0000256" key="1">
    <source>
        <dbReference type="ARBA" id="ARBA00023125"/>
    </source>
</evidence>
<dbReference type="InterPro" id="IPR001387">
    <property type="entry name" value="Cro/C1-type_HTH"/>
</dbReference>
<dbReference type="InterPro" id="IPR010982">
    <property type="entry name" value="Lambda_DNA-bd_dom_sf"/>
</dbReference>
<gene>
    <name evidence="3" type="ORF">D7I47_10750</name>
</gene>
<dbReference type="PANTHER" id="PTHR46797:SF1">
    <property type="entry name" value="METHYLPHOSPHONATE SYNTHASE"/>
    <property type="match status" value="1"/>
</dbReference>
<dbReference type="Proteomes" id="UP000278886">
    <property type="component" value="Chromosome"/>
</dbReference>
<dbReference type="PROSITE" id="PS50943">
    <property type="entry name" value="HTH_CROC1"/>
    <property type="match status" value="1"/>
</dbReference>